<gene>
    <name evidence="2" type="ORF">PRELSG_1111600</name>
</gene>
<evidence type="ECO:0000256" key="1">
    <source>
        <dbReference type="SAM" id="Coils"/>
    </source>
</evidence>
<dbReference type="KEGG" id="prel:PRELSG_1111600"/>
<keyword evidence="1" id="KW-0175">Coiled coil</keyword>
<protein>
    <submittedName>
        <fullName evidence="2">Uncharacterized protein</fullName>
    </submittedName>
</protein>
<reference evidence="2 3" key="1">
    <citation type="submission" date="2015-04" db="EMBL/GenBank/DDBJ databases">
        <authorList>
            <consortium name="Pathogen Informatics"/>
        </authorList>
    </citation>
    <scope>NUCLEOTIDE SEQUENCE [LARGE SCALE GENOMIC DNA]</scope>
    <source>
        <strain evidence="2 3">SGS1</strain>
    </source>
</reference>
<dbReference type="OrthoDB" id="371556at2759"/>
<keyword evidence="3" id="KW-1185">Reference proteome</keyword>
<organism evidence="2 3">
    <name type="scientific">Plasmodium relictum</name>
    <dbReference type="NCBI Taxonomy" id="85471"/>
    <lineage>
        <taxon>Eukaryota</taxon>
        <taxon>Sar</taxon>
        <taxon>Alveolata</taxon>
        <taxon>Apicomplexa</taxon>
        <taxon>Aconoidasida</taxon>
        <taxon>Haemosporida</taxon>
        <taxon>Plasmodiidae</taxon>
        <taxon>Plasmodium</taxon>
        <taxon>Plasmodium (Haemamoeba)</taxon>
    </lineage>
</organism>
<accession>A0A1J1H775</accession>
<dbReference type="VEuPathDB" id="PlasmoDB:PRELSG_1111600"/>
<dbReference type="EMBL" id="LN835306">
    <property type="protein sequence ID" value="CRH00769.1"/>
    <property type="molecule type" value="Genomic_DNA"/>
</dbReference>
<proteinExistence type="predicted"/>
<dbReference type="Proteomes" id="UP000220158">
    <property type="component" value="Chromosome 11"/>
</dbReference>
<sequence>MLSKQLKDLKVQKNVNIFEDKNIDKLTRSRYSLFKNYYKNFILTSLHIESIRKCLNNLENLNKSFNEFDNLFLLEEGDVLNCFYDEKEKGEKELYLKHREFLTEEEEKIIFKKIKLFLKLCSVYANKKEIKILIEFLIYKYEINIKCSQDIILFILPNIYLQELKNILEIIYIEKQSPFFFINNYKHDDLKKLDKYIFIQNIKKNISIYKILFEYAIDLINCTTVIQNIKTRIPFIDFFISITNEIVNSYIDMPLHMIEFYCNIFLVLIKIGKCSFNKLNHSYVLKNVNTMDAFKEIEDIHILQILNCSQLFKNFLEIFEISILKCKKDINLDFLKSRIFIFEKDFLLLHEHIIEHSCCSEFLKCLIILLNIIYKYASKISFKKYVNEEEKKIYDEEDNNDEKSIKTKKKEKNVFSIINFVKENKQSFFSNNINFIIKEKKLIIKLLHLFHEVNAYEITDNLIKHILIKSYSTELNFFDIECIFTNLLNMNNYIFNIIIMINLISFYIFLIKKAEEEDEEEEEKEKNKAKIQVIQFLLKKNNDNKYKEDFYQIIKYFINENNTSFKEKMILFEIYSKIDEKLLELINIYNNKLNNIKIFNSINFNNDDFNDDEIIEEALKNIKFIYEYKKKLEITNDDNKKEIFDGTFNLDMIKKGTNYLKSKKYIECLYSKVILLLKKNKIQFTDYLKTYEKELLYFFPSKKYLYQIMLNSFKELKFNKFCEMDKERNKIFLKFYIQLFMIKLKKMEMKNNKKLKDDKFFKKFINFNFSFFFIIYDCVTNKHIYPDHFYFSRNIEAENFKLVTNFFFYLSKLKNIEYNNFEEFLENEIKYRRFKNIKIIIKYSTPFKELILYRIMHYFSKLDISYLMNIKGMNSLRNKDDYTKCPNSLNNIEDKKTEHVEKKELRVFLLKFFNNLLKNLEDINYIKSDLKNDIYMSTSEEFQSSVLLFFKFDVSLASFLYYKYLNTFYMNDIYIKFVLDTVYYFFYLYKIDNFKKYIKDNNMFIGIVIELYKKVLKNSNKLDIKYLYKFFVISIMLLTIPDVDSSNRITYMWKMLKKMSFNKTFLIDYYVINKLFEENNINCLNNLNFFNSNNEDNHNNIIDEDRDDCSNNLVHDYNNHDININVENEDNNNKHKIESYEGNNQLNKEKNINKEEDEASIFPLSDDYSFDYRCFLPFSKYLSLRKNVYKEALKYYLFTFAYLNKHFFDIFLSHLHTNLFYVCITEEFLNKDLILIFLKRVMQKNSYPYKITQLYKLILTKNCESLIKIEHISLFIYLIDFYVNVLDHKFLKKKKNSKKDDSNIIENNSIINSSANKKENYINKKLLKEINAQNINSEELKNKLSNKKIKKIKYSNILNEGDEDTETNYFKNLNGFFKYHENLFKNYHFDKEKELKIICESVISFIINNKNQLLTVQLLSIKNFSTSSLFKNDLRSSLEKLEVSNLMIFKRLFLNRKSQDYNLLLLMCRNVKSAKEKNKILLFIEKEIIKNKHINYFKIMKYLSVLSEGEAENDFSYVEFVNSHIRIFKKLSNYLEPNDSIFLKLIKYVTNICTLLYNIPDLITYNFSLIKNNFLTYIVSFFCKNIYYFYENITSHLKPFSYIFDKIIQKKIALFINFQKKQELDKISEQKHDENKKRINKELFNNNNDYHDLNCSKKRKVLNTYSSIHKDPLIDNEKKNEDSPITDESYALYDCEQENDSKYSIKKDNKRMIENFVENEEETTKYYHLHIFGFMCKLINKMFKKEIDLKNFTVLTNNLIFLFNKNYSSYVISICLINLIIKIKLEKLHSCKNYIVEIFNVYYFNDIDYCINNHLLLLLSLYLCPFDYKKNNLLEIDSSKDKYKEKENYDESNRIVYPDYIEMKLKYIKPHLKKVKNIHNLCLKIITLISMINILNKRHIQSISYFLYFSIFQNFILCFCFTQNKIINRKLNILFKKFSFHNTDTFILYYILNNFKINRNILENKNIEEEKEILAPMEGNTKVINNKRKNILYFENLFLYKFLFYLNKLKDYMIFNESSKKYLKFKGNLKSVNKDDCAQNNKHFLYDIFNNFIEQDDNINNIIRQNVFNFYEFIVDKLVHLNYTHNKNLFKQIIMFINQKLNYEIDAKNIFDVIIHFLYNKKKEKISPLNEIYINNIFNKSLFKIKLDNSMKILIVSKINEILKRLFEQYYVVYNNEKKRKNYEDDNKKDEESGVNNSIEHNKMKKKAGVFDLEIDIINNEYNRCGEIFKENDEGNEKNSSNNIYDNIDLLYLSDVSSVDSNYSFDKEDHTNDGEDNKINEIEYDSKEINYIKCMNKSKDFKQIFLLDNYYINTILKCLSSLLIHFPQFTMKKMIELLKVLFFTNNKFILINEKNVFNNNFYNLSKEKKIKYISKIIASPLKKLNMYHLFFIFSNNNIKICFKYLIKYYRKNYNYFKNSSRMYDYNGSVILNNSLFIYQNLIIFQNLFDSNIINGIGLKLLFSLIKNYIKNCCKYITFLYEKHKMNMMYLSNKDFYCYNNNYNSLKNSEKSQNQLLVDMRIEEQNIVTSLVYTSSKLKFSSLENLFEKLVSNFENKHFESNSSNIFDQYKTVYEKRLYFLYFYKLYQNFGSVLSENNKYLFDLLNNIKFSLILCQKNYEYFFENSKNGLFKQNGKHKETVESQISNSYENKQENDEENKDENEKNIYVKKNNSKSKWYWFELGYCTLLCLHEILKNEKKNQKNFSPIFYQTCLDHVINCFDFFVHLPRIHINDDFKNSTNEEVIRNSEFFDMKQISIILLDILKLILLEFYSLYLNDPEKIQIMTMRISLKNNNNNNMIICIILTLKYIYETIGYKELLFSVKDLYQIFSELNDHPDDEIEFVTKQWLNSISKHTET</sequence>
<name>A0A1J1H775_PLARL</name>
<evidence type="ECO:0000313" key="2">
    <source>
        <dbReference type="EMBL" id="CRH00769.1"/>
    </source>
</evidence>
<dbReference type="RefSeq" id="XP_028533772.1">
    <property type="nucleotide sequence ID" value="XM_028677376.1"/>
</dbReference>
<feature type="coiled-coil region" evidence="1">
    <location>
        <begin position="1323"/>
        <end position="1350"/>
    </location>
</feature>
<dbReference type="OMA" id="KIQIMTM"/>
<dbReference type="GeneID" id="39736892"/>
<evidence type="ECO:0000313" key="3">
    <source>
        <dbReference type="Proteomes" id="UP000220158"/>
    </source>
</evidence>